<sequence>MRKSKRDRASNVEERLEDGPNGRCKAQNDGDRLNGEYAVNKGDNMHRTGIDGPKLTYVCGEIRESKPYTGDPNLF</sequence>
<accession>A0A0N4W540</accession>
<dbReference type="Proteomes" id="UP000268014">
    <property type="component" value="Unassembled WGS sequence"/>
</dbReference>
<evidence type="ECO:0000256" key="1">
    <source>
        <dbReference type="SAM" id="MobiDB-lite"/>
    </source>
</evidence>
<evidence type="ECO:0000313" key="3">
    <source>
        <dbReference type="Proteomes" id="UP000268014"/>
    </source>
</evidence>
<keyword evidence="3" id="KW-1185">Reference proteome</keyword>
<name>A0A0N4W540_HAEPC</name>
<dbReference type="EMBL" id="UZAF01016283">
    <property type="protein sequence ID" value="VDO24726.1"/>
    <property type="molecule type" value="Genomic_DNA"/>
</dbReference>
<reference evidence="4" key="1">
    <citation type="submission" date="2017-02" db="UniProtKB">
        <authorList>
            <consortium name="WormBaseParasite"/>
        </authorList>
    </citation>
    <scope>IDENTIFICATION</scope>
</reference>
<evidence type="ECO:0000313" key="2">
    <source>
        <dbReference type="EMBL" id="VDO24726.1"/>
    </source>
</evidence>
<evidence type="ECO:0000313" key="4">
    <source>
        <dbReference type="WBParaSite" id="HPLM_0000505201-mRNA-1"/>
    </source>
</evidence>
<feature type="region of interest" description="Disordered" evidence="1">
    <location>
        <begin position="1"/>
        <end position="51"/>
    </location>
</feature>
<gene>
    <name evidence="2" type="ORF">HPLM_LOCUS5044</name>
</gene>
<reference evidence="2 3" key="2">
    <citation type="submission" date="2018-11" db="EMBL/GenBank/DDBJ databases">
        <authorList>
            <consortium name="Pathogen Informatics"/>
        </authorList>
    </citation>
    <scope>NUCLEOTIDE SEQUENCE [LARGE SCALE GENOMIC DNA]</scope>
    <source>
        <strain evidence="2 3">MHpl1</strain>
    </source>
</reference>
<feature type="compositionally biased region" description="Basic and acidic residues" evidence="1">
    <location>
        <begin position="7"/>
        <end position="34"/>
    </location>
</feature>
<dbReference type="WBParaSite" id="HPLM_0000505201-mRNA-1">
    <property type="protein sequence ID" value="HPLM_0000505201-mRNA-1"/>
    <property type="gene ID" value="HPLM_0000505201"/>
</dbReference>
<organism evidence="4">
    <name type="scientific">Haemonchus placei</name>
    <name type="common">Barber's pole worm</name>
    <dbReference type="NCBI Taxonomy" id="6290"/>
    <lineage>
        <taxon>Eukaryota</taxon>
        <taxon>Metazoa</taxon>
        <taxon>Ecdysozoa</taxon>
        <taxon>Nematoda</taxon>
        <taxon>Chromadorea</taxon>
        <taxon>Rhabditida</taxon>
        <taxon>Rhabditina</taxon>
        <taxon>Rhabditomorpha</taxon>
        <taxon>Strongyloidea</taxon>
        <taxon>Trichostrongylidae</taxon>
        <taxon>Haemonchus</taxon>
    </lineage>
</organism>
<proteinExistence type="predicted"/>
<protein>
    <submittedName>
        <fullName evidence="4">YDG domain-containing protein</fullName>
    </submittedName>
</protein>
<dbReference type="AlphaFoldDB" id="A0A0N4W540"/>